<gene>
    <name evidence="2" type="ORF">AVEN_247996_1</name>
</gene>
<organism evidence="2 3">
    <name type="scientific">Araneus ventricosus</name>
    <name type="common">Orbweaver spider</name>
    <name type="synonym">Epeira ventricosa</name>
    <dbReference type="NCBI Taxonomy" id="182803"/>
    <lineage>
        <taxon>Eukaryota</taxon>
        <taxon>Metazoa</taxon>
        <taxon>Ecdysozoa</taxon>
        <taxon>Arthropoda</taxon>
        <taxon>Chelicerata</taxon>
        <taxon>Arachnida</taxon>
        <taxon>Araneae</taxon>
        <taxon>Araneomorphae</taxon>
        <taxon>Entelegynae</taxon>
        <taxon>Araneoidea</taxon>
        <taxon>Araneidae</taxon>
        <taxon>Araneus</taxon>
    </lineage>
</organism>
<evidence type="ECO:0000313" key="2">
    <source>
        <dbReference type="EMBL" id="GBN32774.1"/>
    </source>
</evidence>
<dbReference type="Proteomes" id="UP000499080">
    <property type="component" value="Unassembled WGS sequence"/>
</dbReference>
<dbReference type="PANTHER" id="PTHR47326">
    <property type="entry name" value="TRANSPOSABLE ELEMENT TC3 TRANSPOSASE-LIKE PROTEIN"/>
    <property type="match status" value="1"/>
</dbReference>
<keyword evidence="3" id="KW-1185">Reference proteome</keyword>
<dbReference type="PANTHER" id="PTHR47326:SF1">
    <property type="entry name" value="HTH PSQ-TYPE DOMAIN-CONTAINING PROTEIN"/>
    <property type="match status" value="1"/>
</dbReference>
<name>A0A4Y2N2B7_ARAVE</name>
<evidence type="ECO:0000259" key="1">
    <source>
        <dbReference type="Pfam" id="PF16087"/>
    </source>
</evidence>
<proteinExistence type="predicted"/>
<sequence>MEFSVEVEIMYSIEQRVFLLLEYHRLERSPTATGRSFQKRFSVPKGPDAKTIRKLSSQFERTSSVDDNRMGNAGPRKTVVISENVAEVSVIVQQKPRNTVRSIASETGLKRSSSQKILRNSLRMFPYKIKSHKAILIKAIRQRFDFANEILTIIDNERFDVGCIWFTDEAHFYLNGFVNKQILGFRKSSFV</sequence>
<evidence type="ECO:0000313" key="3">
    <source>
        <dbReference type="Proteomes" id="UP000499080"/>
    </source>
</evidence>
<dbReference type="InterPro" id="IPR032135">
    <property type="entry name" value="DUF4817"/>
</dbReference>
<protein>
    <recommendedName>
        <fullName evidence="1">DUF4817 domain-containing protein</fullName>
    </recommendedName>
</protein>
<reference evidence="2 3" key="1">
    <citation type="journal article" date="2019" name="Sci. Rep.">
        <title>Orb-weaving spider Araneus ventricosus genome elucidates the spidroin gene catalogue.</title>
        <authorList>
            <person name="Kono N."/>
            <person name="Nakamura H."/>
            <person name="Ohtoshi R."/>
            <person name="Moran D.A.P."/>
            <person name="Shinohara A."/>
            <person name="Yoshida Y."/>
            <person name="Fujiwara M."/>
            <person name="Mori M."/>
            <person name="Tomita M."/>
            <person name="Arakawa K."/>
        </authorList>
    </citation>
    <scope>NUCLEOTIDE SEQUENCE [LARGE SCALE GENOMIC DNA]</scope>
</reference>
<dbReference type="EMBL" id="BGPR01125662">
    <property type="protein sequence ID" value="GBN32774.1"/>
    <property type="molecule type" value="Genomic_DNA"/>
</dbReference>
<dbReference type="OrthoDB" id="6611281at2759"/>
<comment type="caution">
    <text evidence="2">The sequence shown here is derived from an EMBL/GenBank/DDBJ whole genome shotgun (WGS) entry which is preliminary data.</text>
</comment>
<accession>A0A4Y2N2B7</accession>
<dbReference type="Pfam" id="PF16087">
    <property type="entry name" value="DUF4817"/>
    <property type="match status" value="1"/>
</dbReference>
<feature type="domain" description="DUF4817" evidence="1">
    <location>
        <begin position="12"/>
        <end position="65"/>
    </location>
</feature>
<dbReference type="AlphaFoldDB" id="A0A4Y2N2B7"/>